<organism evidence="3 4">
    <name type="scientific">Tritonibacter scottomollicae</name>
    <name type="common">Epibacterium scottomollicae</name>
    <dbReference type="NCBI Taxonomy" id="483013"/>
    <lineage>
        <taxon>Bacteria</taxon>
        <taxon>Pseudomonadati</taxon>
        <taxon>Pseudomonadota</taxon>
        <taxon>Alphaproteobacteria</taxon>
        <taxon>Rhodobacterales</taxon>
        <taxon>Paracoccaceae</taxon>
        <taxon>Tritonibacter</taxon>
    </lineage>
</organism>
<reference evidence="3 4" key="1">
    <citation type="submission" date="2018-03" db="EMBL/GenBank/DDBJ databases">
        <title>Genomic Encyclopedia of Archaeal and Bacterial Type Strains, Phase II (KMG-II): from individual species to whole genera.</title>
        <authorList>
            <person name="Goeker M."/>
        </authorList>
    </citation>
    <scope>NUCLEOTIDE SEQUENCE [LARGE SCALE GENOMIC DNA]</scope>
    <source>
        <strain evidence="3 4">DSM 25328</strain>
    </source>
</reference>
<evidence type="ECO:0000313" key="4">
    <source>
        <dbReference type="Proteomes" id="UP000237718"/>
    </source>
</evidence>
<feature type="transmembrane region" description="Helical" evidence="2">
    <location>
        <begin position="127"/>
        <end position="150"/>
    </location>
</feature>
<dbReference type="EMBL" id="PVUF01000010">
    <property type="protein sequence ID" value="PRZ46386.1"/>
    <property type="molecule type" value="Genomic_DNA"/>
</dbReference>
<feature type="transmembrane region" description="Helical" evidence="2">
    <location>
        <begin position="47"/>
        <end position="68"/>
    </location>
</feature>
<sequence>MQMTDITGPDQQSPTRPMGVPELRPVNAAILRQALYSGWRDFRAKPMFGLIFAGFYVLAGWMMAWITLRTETSYWLVLAAIGFPLIGPFAAVGHYEVSRRLEQGQGLDARRIFGVILEQGGRQLPSICAIIVVVFMFWFFLGHMIFALFLGHMPMVNVSTSTEVFLTLQGVTMLAVGTLVGALFALLIYMITVLGLPLLLDREIDFVTGMITSFTYVQAHPLPMLGWAMLLAGLTFVALLPGFLGLLIVLPWLGHSSWHLYRLLRVEAPAT</sequence>
<dbReference type="Proteomes" id="UP000237718">
    <property type="component" value="Unassembled WGS sequence"/>
</dbReference>
<dbReference type="AlphaFoldDB" id="A0A2T1ACS0"/>
<feature type="transmembrane region" description="Helical" evidence="2">
    <location>
        <begin position="170"/>
        <end position="191"/>
    </location>
</feature>
<comment type="caution">
    <text evidence="3">The sequence shown here is derived from an EMBL/GenBank/DDBJ whole genome shotgun (WGS) entry which is preliminary data.</text>
</comment>
<keyword evidence="2" id="KW-0812">Transmembrane</keyword>
<name>A0A2T1ACS0_TRISK</name>
<evidence type="ECO:0000256" key="1">
    <source>
        <dbReference type="SAM" id="MobiDB-lite"/>
    </source>
</evidence>
<keyword evidence="2" id="KW-1133">Transmembrane helix</keyword>
<keyword evidence="2" id="KW-0472">Membrane</keyword>
<feature type="compositionally biased region" description="Polar residues" evidence="1">
    <location>
        <begin position="1"/>
        <end position="15"/>
    </location>
</feature>
<gene>
    <name evidence="3" type="ORF">CLV89_11057</name>
</gene>
<accession>A0A2T1ACS0</accession>
<feature type="transmembrane region" description="Helical" evidence="2">
    <location>
        <begin position="225"/>
        <end position="253"/>
    </location>
</feature>
<evidence type="ECO:0000313" key="3">
    <source>
        <dbReference type="EMBL" id="PRZ46386.1"/>
    </source>
</evidence>
<dbReference type="InterPro" id="IPR018692">
    <property type="entry name" value="DUF2189"/>
</dbReference>
<protein>
    <submittedName>
        <fullName evidence="3">Putative membrane protein</fullName>
    </submittedName>
</protein>
<feature type="transmembrane region" description="Helical" evidence="2">
    <location>
        <begin position="74"/>
        <end position="95"/>
    </location>
</feature>
<proteinExistence type="predicted"/>
<evidence type="ECO:0000256" key="2">
    <source>
        <dbReference type="SAM" id="Phobius"/>
    </source>
</evidence>
<dbReference type="Pfam" id="PF09955">
    <property type="entry name" value="DUF2189"/>
    <property type="match status" value="1"/>
</dbReference>
<feature type="region of interest" description="Disordered" evidence="1">
    <location>
        <begin position="1"/>
        <end position="21"/>
    </location>
</feature>